<name>A0A0T5X861_9BACT</name>
<reference evidence="3" key="1">
    <citation type="submission" date="2012-09" db="EMBL/GenBank/DDBJ databases">
        <authorList>
            <person name="Weinstock G."/>
            <person name="Sodergren E."/>
            <person name="Clifton S."/>
            <person name="Fulton L."/>
            <person name="Fulton B."/>
            <person name="Courtney L."/>
            <person name="Fronick C."/>
            <person name="Harrison M."/>
            <person name="Strong C."/>
            <person name="Farmer C."/>
            <person name="Delehaunty K."/>
            <person name="Markovic C."/>
            <person name="Hall O."/>
            <person name="Minx P."/>
            <person name="Tomlinson C."/>
            <person name="Mitreva M."/>
            <person name="Nelson J."/>
            <person name="Hou S."/>
            <person name="Wollam A."/>
            <person name="Pepin K.H."/>
            <person name="Johnson M."/>
            <person name="Bhonagiri V."/>
            <person name="Nash W.E."/>
            <person name="Suruliraj S."/>
            <person name="Warren W."/>
            <person name="Chinwalla A."/>
            <person name="Mardis E.R."/>
            <person name="Wilson R.K."/>
        </authorList>
    </citation>
    <scope>NUCLEOTIDE SEQUENCE [LARGE SCALE GENOMIC DNA]</scope>
    <source>
        <strain evidence="3">OS1</strain>
    </source>
</reference>
<dbReference type="AlphaFoldDB" id="A0A0T5X861"/>
<feature type="transmembrane region" description="Helical" evidence="1">
    <location>
        <begin position="41"/>
        <end position="61"/>
    </location>
</feature>
<sequence length="63" mass="6874">MISLTDVKKVKQGRLFATIGIFMMATGSFMACLCNSSSGIYVGNALLILSLALTTYGFTYWRP</sequence>
<evidence type="ECO:0000256" key="1">
    <source>
        <dbReference type="SAM" id="Phobius"/>
    </source>
</evidence>
<protein>
    <submittedName>
        <fullName evidence="2">Uncharacterized protein</fullName>
    </submittedName>
</protein>
<dbReference type="Proteomes" id="UP000005273">
    <property type="component" value="Unassembled WGS sequence"/>
</dbReference>
<keyword evidence="1" id="KW-0472">Membrane</keyword>
<keyword evidence="1" id="KW-1133">Transmembrane helix</keyword>
<proteinExistence type="predicted"/>
<gene>
    <name evidence="2" type="ORF">HMPREF1705_04706</name>
</gene>
<evidence type="ECO:0000313" key="2">
    <source>
        <dbReference type="EMBL" id="KRT34520.1"/>
    </source>
</evidence>
<feature type="transmembrane region" description="Helical" evidence="1">
    <location>
        <begin position="15"/>
        <end position="34"/>
    </location>
</feature>
<keyword evidence="3" id="KW-1185">Reference proteome</keyword>
<dbReference type="STRING" id="592015.HMPREF1705_04706"/>
<dbReference type="EMBL" id="ACJX03000001">
    <property type="protein sequence ID" value="KRT34520.1"/>
    <property type="molecule type" value="Genomic_DNA"/>
</dbReference>
<comment type="caution">
    <text evidence="2">The sequence shown here is derived from an EMBL/GenBank/DDBJ whole genome shotgun (WGS) entry which is preliminary data.</text>
</comment>
<keyword evidence="1" id="KW-0812">Transmembrane</keyword>
<accession>A0A0T5X861</accession>
<organism evidence="2 3">
    <name type="scientific">Acetomicrobium hydrogeniformans ATCC BAA-1850</name>
    <dbReference type="NCBI Taxonomy" id="592015"/>
    <lineage>
        <taxon>Bacteria</taxon>
        <taxon>Thermotogati</taxon>
        <taxon>Synergistota</taxon>
        <taxon>Synergistia</taxon>
        <taxon>Synergistales</taxon>
        <taxon>Acetomicrobiaceae</taxon>
        <taxon>Acetomicrobium</taxon>
    </lineage>
</organism>
<evidence type="ECO:0000313" key="3">
    <source>
        <dbReference type="Proteomes" id="UP000005273"/>
    </source>
</evidence>